<dbReference type="SUPFAM" id="SSF53850">
    <property type="entry name" value="Periplasmic binding protein-like II"/>
    <property type="match status" value="1"/>
</dbReference>
<feature type="signal peptide" evidence="3">
    <location>
        <begin position="1"/>
        <end position="18"/>
    </location>
</feature>
<organism evidence="4 5">
    <name type="scientific">Saccharothrix yanglingensis</name>
    <dbReference type="NCBI Taxonomy" id="659496"/>
    <lineage>
        <taxon>Bacteria</taxon>
        <taxon>Bacillati</taxon>
        <taxon>Actinomycetota</taxon>
        <taxon>Actinomycetes</taxon>
        <taxon>Pseudonocardiales</taxon>
        <taxon>Pseudonocardiaceae</taxon>
        <taxon>Saccharothrix</taxon>
    </lineage>
</organism>
<evidence type="ECO:0000313" key="5">
    <source>
        <dbReference type="Proteomes" id="UP001225605"/>
    </source>
</evidence>
<evidence type="ECO:0000313" key="4">
    <source>
        <dbReference type="EMBL" id="MDQ2586553.1"/>
    </source>
</evidence>
<keyword evidence="3" id="KW-0732">Signal</keyword>
<keyword evidence="5" id="KW-1185">Reference proteome</keyword>
<evidence type="ECO:0000256" key="3">
    <source>
        <dbReference type="SAM" id="SignalP"/>
    </source>
</evidence>
<evidence type="ECO:0000256" key="1">
    <source>
        <dbReference type="ARBA" id="ARBA00008520"/>
    </source>
</evidence>
<sequence>MRILMAILLLSASLAGCAVSTAPARVIVLGPWTGPQEERFEQVLALFEDTRRIDVEYIGTTAPDQVLRADVQKGTPPHVAVLPSPGDLAAYVGDGYVTPLGGVVAARSDEYPRRWADLEELASGERYAVVVKADLKSMVWHPADVPVTPPTTKAELLALTAAEVAAGRTPWCLRVAAQTNAGWPGTDWVEDVVLHEAGPDVYRRWAAAEQPWNEGPVRQAWRTWGELIGGGAVRGGLRATLLTNYDDPSQPMFDTPRGCLLDHQASYVTGVYPAGEADFFPFPSLGAPEPAAEVSADLAALFRDTPEARALMDFLASTEGQRAWPAAGGAYSVNRLVGPEVYGSDVERRVAAELVSEGRLCFDASDLMPAPLRTAFHRAVLRYLDDPDDLQAVLDTLEGVRRQVSAEKAGLLDLPC</sequence>
<gene>
    <name evidence="4" type="ORF">CKY47_21655</name>
</gene>
<comment type="similarity">
    <text evidence="1">Belongs to the bacterial solute-binding protein 1 family.</text>
</comment>
<evidence type="ECO:0000256" key="2">
    <source>
        <dbReference type="ARBA" id="ARBA00022448"/>
    </source>
</evidence>
<dbReference type="InterPro" id="IPR006059">
    <property type="entry name" value="SBP"/>
</dbReference>
<dbReference type="EMBL" id="NSDM01000009">
    <property type="protein sequence ID" value="MDQ2586553.1"/>
    <property type="molecule type" value="Genomic_DNA"/>
</dbReference>
<proteinExistence type="inferred from homology"/>
<feature type="chain" id="PRO_5047493572" evidence="3">
    <location>
        <begin position="19"/>
        <end position="416"/>
    </location>
</feature>
<dbReference type="Proteomes" id="UP001225605">
    <property type="component" value="Unassembled WGS sequence"/>
</dbReference>
<comment type="caution">
    <text evidence="4">The sequence shown here is derived from an EMBL/GenBank/DDBJ whole genome shotgun (WGS) entry which is preliminary data.</text>
</comment>
<dbReference type="PROSITE" id="PS51257">
    <property type="entry name" value="PROKAR_LIPOPROTEIN"/>
    <property type="match status" value="1"/>
</dbReference>
<accession>A0ABU0X361</accession>
<dbReference type="InterPro" id="IPR050490">
    <property type="entry name" value="Bact_solute-bd_prot1"/>
</dbReference>
<dbReference type="RefSeq" id="WP_306747815.1">
    <property type="nucleotide sequence ID" value="NZ_NSDM01000009.1"/>
</dbReference>
<dbReference type="PANTHER" id="PTHR43649">
    <property type="entry name" value="ARABINOSE-BINDING PROTEIN-RELATED"/>
    <property type="match status" value="1"/>
</dbReference>
<dbReference type="Gene3D" id="3.40.190.10">
    <property type="entry name" value="Periplasmic binding protein-like II"/>
    <property type="match status" value="2"/>
</dbReference>
<reference evidence="4 5" key="1">
    <citation type="submission" date="2017-06" db="EMBL/GenBank/DDBJ databases">
        <title>Cultured bacterium strain Saccharothrix yanglingensis Hhs.015.</title>
        <authorList>
            <person name="Xia Y."/>
        </authorList>
    </citation>
    <scope>NUCLEOTIDE SEQUENCE [LARGE SCALE GENOMIC DNA]</scope>
    <source>
        <strain evidence="4 5">Hhs.015</strain>
    </source>
</reference>
<dbReference type="Pfam" id="PF01547">
    <property type="entry name" value="SBP_bac_1"/>
    <property type="match status" value="1"/>
</dbReference>
<dbReference type="PANTHER" id="PTHR43649:SF29">
    <property type="entry name" value="OSMOPROTECTIVE COMPOUNDS-BINDING PROTEIN GGTB"/>
    <property type="match status" value="1"/>
</dbReference>
<keyword evidence="2" id="KW-0813">Transport</keyword>
<protein>
    <submittedName>
        <fullName evidence="4">ABC transporter substrate-binding protein</fullName>
    </submittedName>
</protein>
<name>A0ABU0X361_9PSEU</name>